<comment type="caution">
    <text evidence="2">The sequence shown here is derived from an EMBL/GenBank/DDBJ whole genome shotgun (WGS) entry which is preliminary data.</text>
</comment>
<evidence type="ECO:0000313" key="2">
    <source>
        <dbReference type="EMBL" id="EOR25315.1"/>
    </source>
</evidence>
<keyword evidence="3" id="KW-1185">Reference proteome</keyword>
<evidence type="ECO:0000313" key="3">
    <source>
        <dbReference type="Proteomes" id="UP000013988"/>
    </source>
</evidence>
<dbReference type="AlphaFoldDB" id="R9C8K7"/>
<dbReference type="Proteomes" id="UP000013988">
    <property type="component" value="Unassembled WGS sequence"/>
</dbReference>
<gene>
    <name evidence="2" type="ORF">A500_10575</name>
</gene>
<accession>R9C8K7</accession>
<reference evidence="2 3" key="1">
    <citation type="submission" date="2013-03" db="EMBL/GenBank/DDBJ databases">
        <title>Whole genome shotgun sequencing of Clostridium sartagoforme AAU1.</title>
        <authorList>
            <person name="Joshi C.G."/>
            <person name="Duggirala S.M."/>
            <person name="Nathani N.M."/>
            <person name="Bhatt V.D."/>
            <person name="Patel A.K."/>
            <person name="Pandya P.R."/>
            <person name="KaPatel J.A."/>
        </authorList>
    </citation>
    <scope>NUCLEOTIDE SEQUENCE [LARGE SCALE GENOMIC DNA]</scope>
    <source>
        <strain evidence="2 3">AAU1</strain>
    </source>
</reference>
<dbReference type="InterPro" id="IPR009057">
    <property type="entry name" value="Homeodomain-like_sf"/>
</dbReference>
<dbReference type="InterPro" id="IPR014875">
    <property type="entry name" value="Mor_transcription_activator"/>
</dbReference>
<feature type="domain" description="Mor transcription activator" evidence="1">
    <location>
        <begin position="9"/>
        <end position="79"/>
    </location>
</feature>
<dbReference type="PATRIC" id="fig|1202534.3.peg.2096"/>
<proteinExistence type="predicted"/>
<dbReference type="RefSeq" id="WP_016207461.1">
    <property type="nucleotide sequence ID" value="NZ_ASRV01000127.1"/>
</dbReference>
<evidence type="ECO:0000259" key="1">
    <source>
        <dbReference type="Pfam" id="PF08765"/>
    </source>
</evidence>
<organism evidence="2 3">
    <name type="scientific">Clostridium sartagoforme AAU1</name>
    <dbReference type="NCBI Taxonomy" id="1202534"/>
    <lineage>
        <taxon>Bacteria</taxon>
        <taxon>Bacillati</taxon>
        <taxon>Bacillota</taxon>
        <taxon>Clostridia</taxon>
        <taxon>Eubacteriales</taxon>
        <taxon>Clostridiaceae</taxon>
        <taxon>Clostridium</taxon>
    </lineage>
</organism>
<dbReference type="EMBL" id="ASRV01000127">
    <property type="protein sequence ID" value="EOR25315.1"/>
    <property type="molecule type" value="Genomic_DNA"/>
</dbReference>
<dbReference type="Pfam" id="PF08765">
    <property type="entry name" value="Mor"/>
    <property type="match status" value="1"/>
</dbReference>
<name>R9C8K7_9CLOT</name>
<dbReference type="OrthoDB" id="3035388at2"/>
<protein>
    <recommendedName>
        <fullName evidence="1">Mor transcription activator domain-containing protein</fullName>
    </recommendedName>
</protein>
<dbReference type="SUPFAM" id="SSF46689">
    <property type="entry name" value="Homeodomain-like"/>
    <property type="match status" value="1"/>
</dbReference>
<sequence length="80" mass="9335">MASIPFYEVKEVIGEEAAQKMMEAFPCTNIYIPNRMPEFPDNETRNQYIKNLFFNSAKSVNEIADRFGLSIDRVRKIINE</sequence>